<dbReference type="KEGG" id="ahel:Q31a_30010"/>
<dbReference type="SUPFAM" id="SSF88659">
    <property type="entry name" value="Sigma3 and sigma4 domains of RNA polymerase sigma factors"/>
    <property type="match status" value="1"/>
</dbReference>
<evidence type="ECO:0000256" key="2">
    <source>
        <dbReference type="ARBA" id="ARBA00023015"/>
    </source>
</evidence>
<dbReference type="GO" id="GO:0006352">
    <property type="term" value="P:DNA-templated transcription initiation"/>
    <property type="evidence" value="ECO:0007669"/>
    <property type="project" value="InterPro"/>
</dbReference>
<keyword evidence="7" id="KW-1185">Reference proteome</keyword>
<dbReference type="RefSeq" id="WP_145078639.1">
    <property type="nucleotide sequence ID" value="NZ_CP036298.1"/>
</dbReference>
<dbReference type="Gene3D" id="1.10.1740.10">
    <property type="match status" value="1"/>
</dbReference>
<protein>
    <submittedName>
        <fullName evidence="6">RNA polymerase sigma factor SigL</fullName>
    </submittedName>
</protein>
<dbReference type="InterPro" id="IPR013324">
    <property type="entry name" value="RNA_pol_sigma_r3/r4-like"/>
</dbReference>
<organism evidence="6 7">
    <name type="scientific">Aureliella helgolandensis</name>
    <dbReference type="NCBI Taxonomy" id="2527968"/>
    <lineage>
        <taxon>Bacteria</taxon>
        <taxon>Pseudomonadati</taxon>
        <taxon>Planctomycetota</taxon>
        <taxon>Planctomycetia</taxon>
        <taxon>Pirellulales</taxon>
        <taxon>Pirellulaceae</taxon>
        <taxon>Aureliella</taxon>
    </lineage>
</organism>
<dbReference type="InterPro" id="IPR014284">
    <property type="entry name" value="RNA_pol_sigma-70_dom"/>
</dbReference>
<keyword evidence="2" id="KW-0805">Transcription regulation</keyword>
<reference evidence="6 7" key="1">
    <citation type="submission" date="2019-02" db="EMBL/GenBank/DDBJ databases">
        <title>Deep-cultivation of Planctomycetes and their phenomic and genomic characterization uncovers novel biology.</title>
        <authorList>
            <person name="Wiegand S."/>
            <person name="Jogler M."/>
            <person name="Boedeker C."/>
            <person name="Pinto D."/>
            <person name="Vollmers J."/>
            <person name="Rivas-Marin E."/>
            <person name="Kohn T."/>
            <person name="Peeters S.H."/>
            <person name="Heuer A."/>
            <person name="Rast P."/>
            <person name="Oberbeckmann S."/>
            <person name="Bunk B."/>
            <person name="Jeske O."/>
            <person name="Meyerdierks A."/>
            <person name="Storesund J.E."/>
            <person name="Kallscheuer N."/>
            <person name="Luecker S."/>
            <person name="Lage O.M."/>
            <person name="Pohl T."/>
            <person name="Merkel B.J."/>
            <person name="Hornburger P."/>
            <person name="Mueller R.-W."/>
            <person name="Bruemmer F."/>
            <person name="Labrenz M."/>
            <person name="Spormann A.M."/>
            <person name="Op den Camp H."/>
            <person name="Overmann J."/>
            <person name="Amann R."/>
            <person name="Jetten M.S.M."/>
            <person name="Mascher T."/>
            <person name="Medema M.H."/>
            <person name="Devos D.P."/>
            <person name="Kaster A.-K."/>
            <person name="Ovreas L."/>
            <person name="Rohde M."/>
            <person name="Galperin M.Y."/>
            <person name="Jogler C."/>
        </authorList>
    </citation>
    <scope>NUCLEOTIDE SEQUENCE [LARGE SCALE GENOMIC DNA]</scope>
    <source>
        <strain evidence="6 7">Q31a</strain>
    </source>
</reference>
<keyword evidence="3" id="KW-0731">Sigma factor</keyword>
<dbReference type="NCBIfam" id="TIGR02937">
    <property type="entry name" value="sigma70-ECF"/>
    <property type="match status" value="1"/>
</dbReference>
<evidence type="ECO:0000313" key="6">
    <source>
        <dbReference type="EMBL" id="QDV24680.1"/>
    </source>
</evidence>
<dbReference type="EMBL" id="CP036298">
    <property type="protein sequence ID" value="QDV24680.1"/>
    <property type="molecule type" value="Genomic_DNA"/>
</dbReference>
<accession>A0A518G7X3</accession>
<dbReference type="PANTHER" id="PTHR43133">
    <property type="entry name" value="RNA POLYMERASE ECF-TYPE SIGMA FACTO"/>
    <property type="match status" value="1"/>
</dbReference>
<dbReference type="AlphaFoldDB" id="A0A518G7X3"/>
<dbReference type="SUPFAM" id="SSF88946">
    <property type="entry name" value="Sigma2 domain of RNA polymerase sigma factors"/>
    <property type="match status" value="1"/>
</dbReference>
<name>A0A518G7X3_9BACT</name>
<feature type="domain" description="RNA polymerase sigma-70 ECF-like HTH" evidence="5">
    <location>
        <begin position="3"/>
        <end position="185"/>
    </location>
</feature>
<evidence type="ECO:0000256" key="1">
    <source>
        <dbReference type="ARBA" id="ARBA00010641"/>
    </source>
</evidence>
<dbReference type="InterPro" id="IPR039425">
    <property type="entry name" value="RNA_pol_sigma-70-like"/>
</dbReference>
<dbReference type="InterPro" id="IPR011517">
    <property type="entry name" value="RNA_pol_sigma70_ECF-like"/>
</dbReference>
<evidence type="ECO:0000313" key="7">
    <source>
        <dbReference type="Proteomes" id="UP000318017"/>
    </source>
</evidence>
<dbReference type="Gene3D" id="1.10.10.10">
    <property type="entry name" value="Winged helix-like DNA-binding domain superfamily/Winged helix DNA-binding domain"/>
    <property type="match status" value="1"/>
</dbReference>
<evidence type="ECO:0000256" key="4">
    <source>
        <dbReference type="ARBA" id="ARBA00023163"/>
    </source>
</evidence>
<sequence length="189" mass="21283">MSEDVTKILLALEAGDRQAASQLLPLVYDELRKLAARRMVHEKAALTLQPTALVHEAYLRLVGPQNAANWDGRGHFFAAAAEAMRRILIDNARRRGREKRGGDRVQVDLHDEHAFNVQTDAEDLLSLDEALTKLAGEDAQLAKLVELKYFAGMTIDETAQVLGVSPRTIKRNWAYARAWLRRHMEGMNE</sequence>
<dbReference type="OrthoDB" id="278371at2"/>
<proteinExistence type="inferred from homology"/>
<dbReference type="InterPro" id="IPR053812">
    <property type="entry name" value="HTH_Sigma70_ECF-like"/>
</dbReference>
<gene>
    <name evidence="6" type="ORF">Q31a_30010</name>
</gene>
<keyword evidence="4" id="KW-0804">Transcription</keyword>
<comment type="similarity">
    <text evidence="1">Belongs to the sigma-70 factor family. ECF subfamily.</text>
</comment>
<dbReference type="Proteomes" id="UP000318017">
    <property type="component" value="Chromosome"/>
</dbReference>
<dbReference type="InterPro" id="IPR036388">
    <property type="entry name" value="WH-like_DNA-bd_sf"/>
</dbReference>
<dbReference type="PANTHER" id="PTHR43133:SF39">
    <property type="entry name" value="SIMILAR TO RNA POLYMERASE SIGMA-E FACTOR"/>
    <property type="match status" value="1"/>
</dbReference>
<dbReference type="Pfam" id="PF07638">
    <property type="entry name" value="Sigma70_ECF"/>
    <property type="match status" value="1"/>
</dbReference>
<dbReference type="GO" id="GO:0016987">
    <property type="term" value="F:sigma factor activity"/>
    <property type="evidence" value="ECO:0007669"/>
    <property type="project" value="UniProtKB-KW"/>
</dbReference>
<dbReference type="InterPro" id="IPR013325">
    <property type="entry name" value="RNA_pol_sigma_r2"/>
</dbReference>
<evidence type="ECO:0000256" key="3">
    <source>
        <dbReference type="ARBA" id="ARBA00023082"/>
    </source>
</evidence>
<evidence type="ECO:0000259" key="5">
    <source>
        <dbReference type="Pfam" id="PF07638"/>
    </source>
</evidence>
<dbReference type="NCBIfam" id="TIGR02999">
    <property type="entry name" value="Sig-70_X6"/>
    <property type="match status" value="1"/>
</dbReference>